<evidence type="ECO:0000313" key="1">
    <source>
        <dbReference type="EMBL" id="ACO31412.1"/>
    </source>
</evidence>
<organism evidence="1 2">
    <name type="scientific">Acidobacterium capsulatum (strain ATCC 51196 / DSM 11244 / BCRC 80197 / JCM 7670 / NBRC 15755 / NCIMB 13165 / 161)</name>
    <dbReference type="NCBI Taxonomy" id="240015"/>
    <lineage>
        <taxon>Bacteria</taxon>
        <taxon>Pseudomonadati</taxon>
        <taxon>Acidobacteriota</taxon>
        <taxon>Terriglobia</taxon>
        <taxon>Terriglobales</taxon>
        <taxon>Acidobacteriaceae</taxon>
        <taxon>Acidobacterium</taxon>
    </lineage>
</organism>
<dbReference type="AlphaFoldDB" id="C1F7F4"/>
<name>C1F7F4_ACIC5</name>
<reference evidence="1 2" key="1">
    <citation type="journal article" date="2009" name="Appl. Environ. Microbiol.">
        <title>Three genomes from the phylum Acidobacteria provide insight into the lifestyles of these microorganisms in soils.</title>
        <authorList>
            <person name="Ward N.L."/>
            <person name="Challacombe J.F."/>
            <person name="Janssen P.H."/>
            <person name="Henrissat B."/>
            <person name="Coutinho P.M."/>
            <person name="Wu M."/>
            <person name="Xie G."/>
            <person name="Haft D.H."/>
            <person name="Sait M."/>
            <person name="Badger J."/>
            <person name="Barabote R.D."/>
            <person name="Bradley B."/>
            <person name="Brettin T.S."/>
            <person name="Brinkac L.M."/>
            <person name="Bruce D."/>
            <person name="Creasy T."/>
            <person name="Daugherty S.C."/>
            <person name="Davidsen T.M."/>
            <person name="DeBoy R.T."/>
            <person name="Detter J.C."/>
            <person name="Dodson R.J."/>
            <person name="Durkin A.S."/>
            <person name="Ganapathy A."/>
            <person name="Gwinn-Giglio M."/>
            <person name="Han C.S."/>
            <person name="Khouri H."/>
            <person name="Kiss H."/>
            <person name="Kothari S.P."/>
            <person name="Madupu R."/>
            <person name="Nelson K.E."/>
            <person name="Nelson W.C."/>
            <person name="Paulsen I."/>
            <person name="Penn K."/>
            <person name="Ren Q."/>
            <person name="Rosovitz M.J."/>
            <person name="Selengut J.D."/>
            <person name="Shrivastava S."/>
            <person name="Sullivan S.A."/>
            <person name="Tapia R."/>
            <person name="Thompson L.S."/>
            <person name="Watkins K.L."/>
            <person name="Yang Q."/>
            <person name="Yu C."/>
            <person name="Zafar N."/>
            <person name="Zhou L."/>
            <person name="Kuske C.R."/>
        </authorList>
    </citation>
    <scope>NUCLEOTIDE SEQUENCE [LARGE SCALE GENOMIC DNA]</scope>
    <source>
        <strain evidence="2">ATCC 51196 / DSM 11244 / BCRC 80197 / JCM 7670 / NBRC 15755 / NCIMB 13165 / 161</strain>
    </source>
</reference>
<dbReference type="HOGENOM" id="CLU_2857401_0_0_0"/>
<accession>C1F7F4</accession>
<sequence length="64" mass="7406">MIVKMCQSKVDGDSSSGFGLDSTRVLTPAQSSLLWRFQPDVFFQENSWRPFVQIGEWEFASMNW</sequence>
<dbReference type="Proteomes" id="UP000002207">
    <property type="component" value="Chromosome"/>
</dbReference>
<dbReference type="KEGG" id="aca:ACP_3517"/>
<protein>
    <submittedName>
        <fullName evidence="1">Uncharacterized protein</fullName>
    </submittedName>
</protein>
<dbReference type="STRING" id="240015.ACP_3517"/>
<gene>
    <name evidence="1" type="ordered locus">ACP_3517</name>
</gene>
<proteinExistence type="predicted"/>
<dbReference type="EMBL" id="CP001472">
    <property type="protein sequence ID" value="ACO31412.1"/>
    <property type="molecule type" value="Genomic_DNA"/>
</dbReference>
<evidence type="ECO:0000313" key="2">
    <source>
        <dbReference type="Proteomes" id="UP000002207"/>
    </source>
</evidence>
<keyword evidence="2" id="KW-1185">Reference proteome</keyword>
<dbReference type="InParanoid" id="C1F7F4"/>